<dbReference type="SMART" id="SM00044">
    <property type="entry name" value="CYCc"/>
    <property type="match status" value="1"/>
</dbReference>
<comment type="subcellular location">
    <subcellularLocation>
        <location evidence="4">Membrane</location>
        <topology evidence="4">Multi-pass membrane protein</topology>
    </subcellularLocation>
</comment>
<dbReference type="Pfam" id="PF00211">
    <property type="entry name" value="Guanylate_cyc"/>
    <property type="match status" value="1"/>
</dbReference>
<comment type="catalytic activity">
    <reaction evidence="2">
        <text>ATP = 3',5'-cyclic AMP + diphosphate</text>
        <dbReference type="Rhea" id="RHEA:15389"/>
        <dbReference type="ChEBI" id="CHEBI:30616"/>
        <dbReference type="ChEBI" id="CHEBI:33019"/>
        <dbReference type="ChEBI" id="CHEBI:58165"/>
        <dbReference type="EC" id="4.6.1.1"/>
    </reaction>
</comment>
<comment type="cofactor">
    <cofactor evidence="3">
        <name>Mg(2+)</name>
        <dbReference type="ChEBI" id="CHEBI:18420"/>
    </cofactor>
</comment>
<evidence type="ECO:0000256" key="2">
    <source>
        <dbReference type="ARBA" id="ARBA00001593"/>
    </source>
</evidence>
<dbReference type="PANTHER" id="PTHR45627">
    <property type="entry name" value="ADENYLATE CYCLASE TYPE 1"/>
    <property type="match status" value="1"/>
</dbReference>
<evidence type="ECO:0000256" key="1">
    <source>
        <dbReference type="ARBA" id="ARBA00001436"/>
    </source>
</evidence>
<evidence type="ECO:0000256" key="13">
    <source>
        <dbReference type="ARBA" id="ARBA00023136"/>
    </source>
</evidence>
<dbReference type="GO" id="GO:0006171">
    <property type="term" value="P:cAMP biosynthetic process"/>
    <property type="evidence" value="ECO:0007669"/>
    <property type="project" value="UniProtKB-KW"/>
</dbReference>
<dbReference type="AlphaFoldDB" id="A0A0N5D4T1"/>
<dbReference type="GO" id="GO:0005524">
    <property type="term" value="F:ATP binding"/>
    <property type="evidence" value="ECO:0007669"/>
    <property type="project" value="UniProtKB-KW"/>
</dbReference>
<evidence type="ECO:0000256" key="10">
    <source>
        <dbReference type="ARBA" id="ARBA00022842"/>
    </source>
</evidence>
<dbReference type="GO" id="GO:0004383">
    <property type="term" value="F:guanylate cyclase activity"/>
    <property type="evidence" value="ECO:0007669"/>
    <property type="project" value="UniProtKB-EC"/>
</dbReference>
<evidence type="ECO:0000313" key="17">
    <source>
        <dbReference type="EMBL" id="VDN05490.1"/>
    </source>
</evidence>
<dbReference type="PANTHER" id="PTHR45627:SF12">
    <property type="entry name" value="ADENYLATE CYCLASE TYPE 2"/>
    <property type="match status" value="1"/>
</dbReference>
<protein>
    <recommendedName>
        <fullName evidence="5">adenylate cyclase</fullName>
        <ecNumber evidence="5">4.6.1.1</ecNumber>
    </recommendedName>
</protein>
<keyword evidence="18" id="KW-1185">Reference proteome</keyword>
<dbReference type="OrthoDB" id="6147412at2759"/>
<evidence type="ECO:0000259" key="16">
    <source>
        <dbReference type="PROSITE" id="PS50125"/>
    </source>
</evidence>
<gene>
    <name evidence="17" type="ORF">TCLT_LOCUS7978</name>
</gene>
<keyword evidence="8" id="KW-0547">Nucleotide-binding</keyword>
<dbReference type="Gene3D" id="3.30.70.1230">
    <property type="entry name" value="Nucleotide cyclase"/>
    <property type="match status" value="1"/>
</dbReference>
<dbReference type="GO" id="GO:0005886">
    <property type="term" value="C:plasma membrane"/>
    <property type="evidence" value="ECO:0007669"/>
    <property type="project" value="TreeGrafter"/>
</dbReference>
<evidence type="ECO:0000256" key="6">
    <source>
        <dbReference type="ARBA" id="ARBA00022692"/>
    </source>
</evidence>
<dbReference type="SUPFAM" id="SSF55073">
    <property type="entry name" value="Nucleotide cyclase"/>
    <property type="match status" value="1"/>
</dbReference>
<keyword evidence="11" id="KW-1133">Transmembrane helix</keyword>
<dbReference type="PROSITE" id="PS00452">
    <property type="entry name" value="GUANYLATE_CYCLASE_1"/>
    <property type="match status" value="1"/>
</dbReference>
<dbReference type="InterPro" id="IPR001054">
    <property type="entry name" value="A/G_cyclase"/>
</dbReference>
<dbReference type="GO" id="GO:0046872">
    <property type="term" value="F:metal ion binding"/>
    <property type="evidence" value="ECO:0007669"/>
    <property type="project" value="UniProtKB-KW"/>
</dbReference>
<evidence type="ECO:0000256" key="9">
    <source>
        <dbReference type="ARBA" id="ARBA00022840"/>
    </source>
</evidence>
<evidence type="ECO:0000256" key="4">
    <source>
        <dbReference type="ARBA" id="ARBA00004141"/>
    </source>
</evidence>
<comment type="catalytic activity">
    <reaction evidence="1">
        <text>GTP = 3',5'-cyclic GMP + diphosphate</text>
        <dbReference type="Rhea" id="RHEA:13665"/>
        <dbReference type="ChEBI" id="CHEBI:33019"/>
        <dbReference type="ChEBI" id="CHEBI:37565"/>
        <dbReference type="ChEBI" id="CHEBI:57746"/>
        <dbReference type="EC" id="4.6.1.2"/>
    </reaction>
</comment>
<dbReference type="CDD" id="cd07302">
    <property type="entry name" value="CHD"/>
    <property type="match status" value="1"/>
</dbReference>
<evidence type="ECO:0000256" key="15">
    <source>
        <dbReference type="RuleBase" id="RU000405"/>
    </source>
</evidence>
<comment type="similarity">
    <text evidence="15">Belongs to the adenylyl cyclase class-4/guanylyl cyclase family.</text>
</comment>
<dbReference type="EMBL" id="UYYF01004566">
    <property type="protein sequence ID" value="VDN05490.1"/>
    <property type="molecule type" value="Genomic_DNA"/>
</dbReference>
<organism evidence="19">
    <name type="scientific">Thelazia callipaeda</name>
    <name type="common">Oriental eyeworm</name>
    <name type="synonym">Parasitic nematode</name>
    <dbReference type="NCBI Taxonomy" id="103827"/>
    <lineage>
        <taxon>Eukaryota</taxon>
        <taxon>Metazoa</taxon>
        <taxon>Ecdysozoa</taxon>
        <taxon>Nematoda</taxon>
        <taxon>Chromadorea</taxon>
        <taxon>Rhabditida</taxon>
        <taxon>Spirurina</taxon>
        <taxon>Spiruromorpha</taxon>
        <taxon>Thelazioidea</taxon>
        <taxon>Thelaziidae</taxon>
        <taxon>Thelazia</taxon>
    </lineage>
</organism>
<dbReference type="Proteomes" id="UP000276776">
    <property type="component" value="Unassembled WGS sequence"/>
</dbReference>
<feature type="domain" description="Guanylate cyclase" evidence="16">
    <location>
        <begin position="88"/>
        <end position="215"/>
    </location>
</feature>
<reference evidence="19" key="1">
    <citation type="submission" date="2017-02" db="UniProtKB">
        <authorList>
            <consortium name="WormBaseParasite"/>
        </authorList>
    </citation>
    <scope>IDENTIFICATION</scope>
</reference>
<dbReference type="InterPro" id="IPR029787">
    <property type="entry name" value="Nucleotide_cyclase"/>
</dbReference>
<name>A0A0N5D4T1_THECL</name>
<evidence type="ECO:0000256" key="12">
    <source>
        <dbReference type="ARBA" id="ARBA00022998"/>
    </source>
</evidence>
<keyword evidence="6" id="KW-0812">Transmembrane</keyword>
<dbReference type="InterPro" id="IPR018297">
    <property type="entry name" value="A/G_cyclase_CS"/>
</dbReference>
<keyword evidence="7" id="KW-0479">Metal-binding</keyword>
<evidence type="ECO:0000256" key="8">
    <source>
        <dbReference type="ARBA" id="ARBA00022741"/>
    </source>
</evidence>
<keyword evidence="13" id="KW-0472">Membrane</keyword>
<dbReference type="PROSITE" id="PS50125">
    <property type="entry name" value="GUANYLATE_CYCLASE_2"/>
    <property type="match status" value="1"/>
</dbReference>
<keyword evidence="9" id="KW-0067">ATP-binding</keyword>
<accession>A0A0N5D4T1</accession>
<keyword evidence="12" id="KW-0115">cAMP biosynthesis</keyword>
<evidence type="ECO:0000256" key="3">
    <source>
        <dbReference type="ARBA" id="ARBA00001946"/>
    </source>
</evidence>
<dbReference type="FunFam" id="3.30.70.1230:FF:000024">
    <property type="entry name" value="ACXA, isoform A"/>
    <property type="match status" value="1"/>
</dbReference>
<keyword evidence="14 15" id="KW-0456">Lyase</keyword>
<evidence type="ECO:0000313" key="18">
    <source>
        <dbReference type="Proteomes" id="UP000276776"/>
    </source>
</evidence>
<sequence>MIGAVIEIYETAYRVDLFMLLNEAVNRRNELQTLKDRQDQLLLSVIPAYLTDRASKGIMSISENVSKNNHQHRKLFHELYVQYHANVSILFADIVNFTVLASKLSAKELVHTLNELYSKFDRDAQKLQCMRIKFLGDCYYCVSGLPVNRPNHADMCVIMGLEMIKTIKQVQIATNVDVNMRIGVHTGFVLCGVLGLRKWQFDVWSDDVTLANHMESAGRPGAVHITKATKELLFGEYNIIEAHSKDPILTALGQPTYFILPDKTTIFQRAVSIHHRRRMITDQEGCNDLPFSRSFSQKSFKSKASKIVEYWGAETPFANLSRTSSDLLLKEEGKHAVVCRDSNAIQSLTLIENNFASHEIKT</sequence>
<evidence type="ECO:0000256" key="11">
    <source>
        <dbReference type="ARBA" id="ARBA00022989"/>
    </source>
</evidence>
<proteinExistence type="inferred from homology"/>
<reference evidence="17 18" key="2">
    <citation type="submission" date="2018-11" db="EMBL/GenBank/DDBJ databases">
        <authorList>
            <consortium name="Pathogen Informatics"/>
        </authorList>
    </citation>
    <scope>NUCLEOTIDE SEQUENCE [LARGE SCALE GENOMIC DNA]</scope>
</reference>
<dbReference type="STRING" id="103827.A0A0N5D4T1"/>
<keyword evidence="10" id="KW-0460">Magnesium</keyword>
<dbReference type="GO" id="GO:0007189">
    <property type="term" value="P:adenylate cyclase-activating G protein-coupled receptor signaling pathway"/>
    <property type="evidence" value="ECO:0007669"/>
    <property type="project" value="TreeGrafter"/>
</dbReference>
<dbReference type="WBParaSite" id="TCLT_0000798901-mRNA-1">
    <property type="protein sequence ID" value="TCLT_0000798901-mRNA-1"/>
    <property type="gene ID" value="TCLT_0000798901"/>
</dbReference>
<evidence type="ECO:0000256" key="7">
    <source>
        <dbReference type="ARBA" id="ARBA00022723"/>
    </source>
</evidence>
<evidence type="ECO:0000256" key="5">
    <source>
        <dbReference type="ARBA" id="ARBA00012201"/>
    </source>
</evidence>
<dbReference type="GO" id="GO:0035556">
    <property type="term" value="P:intracellular signal transduction"/>
    <property type="evidence" value="ECO:0007669"/>
    <property type="project" value="InterPro"/>
</dbReference>
<evidence type="ECO:0000313" key="19">
    <source>
        <dbReference type="WBParaSite" id="TCLT_0000798901-mRNA-1"/>
    </source>
</evidence>
<dbReference type="GO" id="GO:0007193">
    <property type="term" value="P:adenylate cyclase-inhibiting G protein-coupled receptor signaling pathway"/>
    <property type="evidence" value="ECO:0007669"/>
    <property type="project" value="TreeGrafter"/>
</dbReference>
<dbReference type="EC" id="4.6.1.1" evidence="5"/>
<evidence type="ECO:0000256" key="14">
    <source>
        <dbReference type="ARBA" id="ARBA00023239"/>
    </source>
</evidence>
<dbReference type="GO" id="GO:0004016">
    <property type="term" value="F:adenylate cyclase activity"/>
    <property type="evidence" value="ECO:0007669"/>
    <property type="project" value="UniProtKB-EC"/>
</dbReference>